<gene>
    <name evidence="13" type="ORF">GCM10017586_28800</name>
</gene>
<dbReference type="SUPFAM" id="SSF47384">
    <property type="entry name" value="Homodimeric domain of signal transducing histidine kinase"/>
    <property type="match status" value="1"/>
</dbReference>
<accession>A0A9W6M4W1</accession>
<evidence type="ECO:0000256" key="5">
    <source>
        <dbReference type="ARBA" id="ARBA00022679"/>
    </source>
</evidence>
<dbReference type="SMART" id="SM00388">
    <property type="entry name" value="HisKA"/>
    <property type="match status" value="1"/>
</dbReference>
<evidence type="ECO:0000313" key="13">
    <source>
        <dbReference type="EMBL" id="GLJ81197.1"/>
    </source>
</evidence>
<dbReference type="Pfam" id="PF02518">
    <property type="entry name" value="HATPase_c"/>
    <property type="match status" value="1"/>
</dbReference>
<dbReference type="GO" id="GO:0005886">
    <property type="term" value="C:plasma membrane"/>
    <property type="evidence" value="ECO:0007669"/>
    <property type="project" value="UniProtKB-SubCell"/>
</dbReference>
<feature type="domain" description="Histidine kinase" evidence="12">
    <location>
        <begin position="243"/>
        <end position="456"/>
    </location>
</feature>
<evidence type="ECO:0000256" key="7">
    <source>
        <dbReference type="ARBA" id="ARBA00022777"/>
    </source>
</evidence>
<dbReference type="PANTHER" id="PTHR45436:SF5">
    <property type="entry name" value="SENSOR HISTIDINE KINASE TRCS"/>
    <property type="match status" value="1"/>
</dbReference>
<dbReference type="CDD" id="cd00075">
    <property type="entry name" value="HATPase"/>
    <property type="match status" value="1"/>
</dbReference>
<feature type="transmembrane region" description="Helical" evidence="11">
    <location>
        <begin position="160"/>
        <end position="182"/>
    </location>
</feature>
<comment type="caution">
    <text evidence="13">The sequence shown here is derived from an EMBL/GenBank/DDBJ whole genome shotgun (WGS) entry which is preliminary data.</text>
</comment>
<evidence type="ECO:0000256" key="2">
    <source>
        <dbReference type="ARBA" id="ARBA00004236"/>
    </source>
</evidence>
<dbReference type="EMBL" id="BSEO01000014">
    <property type="protein sequence ID" value="GLJ81197.1"/>
    <property type="molecule type" value="Genomic_DNA"/>
</dbReference>
<evidence type="ECO:0000256" key="1">
    <source>
        <dbReference type="ARBA" id="ARBA00000085"/>
    </source>
</evidence>
<keyword evidence="8 11" id="KW-1133">Transmembrane helix</keyword>
<keyword evidence="9" id="KW-0902">Two-component regulatory system</keyword>
<reference evidence="13" key="1">
    <citation type="journal article" date="2014" name="Int. J. Syst. Evol. Microbiol.">
        <title>Complete genome sequence of Corynebacterium casei LMG S-19264T (=DSM 44701T), isolated from a smear-ripened cheese.</title>
        <authorList>
            <consortium name="US DOE Joint Genome Institute (JGI-PGF)"/>
            <person name="Walter F."/>
            <person name="Albersmeier A."/>
            <person name="Kalinowski J."/>
            <person name="Ruckert C."/>
        </authorList>
    </citation>
    <scope>NUCLEOTIDE SEQUENCE</scope>
    <source>
        <strain evidence="13">VKM Ac-1447</strain>
    </source>
</reference>
<keyword evidence="7 13" id="KW-0418">Kinase</keyword>
<evidence type="ECO:0000256" key="6">
    <source>
        <dbReference type="ARBA" id="ARBA00022692"/>
    </source>
</evidence>
<dbReference type="PANTHER" id="PTHR45436">
    <property type="entry name" value="SENSOR HISTIDINE KINASE YKOH"/>
    <property type="match status" value="1"/>
</dbReference>
<dbReference type="PROSITE" id="PS50109">
    <property type="entry name" value="HIS_KIN"/>
    <property type="match status" value="1"/>
</dbReference>
<dbReference type="Pfam" id="PF00512">
    <property type="entry name" value="HisKA"/>
    <property type="match status" value="1"/>
</dbReference>
<protein>
    <recommendedName>
        <fullName evidence="3">histidine kinase</fullName>
        <ecNumber evidence="3">2.7.13.3</ecNumber>
    </recommendedName>
</protein>
<dbReference type="Gene3D" id="1.10.287.130">
    <property type="match status" value="1"/>
</dbReference>
<keyword evidence="10 11" id="KW-0472">Membrane</keyword>
<name>A0A9W6M4W1_9MICO</name>
<dbReference type="EC" id="2.7.13.3" evidence="3"/>
<reference evidence="13" key="2">
    <citation type="submission" date="2023-01" db="EMBL/GenBank/DDBJ databases">
        <authorList>
            <person name="Sun Q."/>
            <person name="Evtushenko L."/>
        </authorList>
    </citation>
    <scope>NUCLEOTIDE SEQUENCE</scope>
    <source>
        <strain evidence="13">VKM Ac-1447</strain>
    </source>
</reference>
<dbReference type="InterPro" id="IPR036890">
    <property type="entry name" value="HATPase_C_sf"/>
</dbReference>
<evidence type="ECO:0000313" key="14">
    <source>
        <dbReference type="Proteomes" id="UP001142317"/>
    </source>
</evidence>
<dbReference type="InterPro" id="IPR004358">
    <property type="entry name" value="Sig_transdc_His_kin-like_C"/>
</dbReference>
<keyword evidence="14" id="KW-1185">Reference proteome</keyword>
<keyword evidence="6 11" id="KW-0812">Transmembrane</keyword>
<dbReference type="Gene3D" id="3.30.565.10">
    <property type="entry name" value="Histidine kinase-like ATPase, C-terminal domain"/>
    <property type="match status" value="1"/>
</dbReference>
<proteinExistence type="predicted"/>
<dbReference type="InterPro" id="IPR005467">
    <property type="entry name" value="His_kinase_dom"/>
</dbReference>
<evidence type="ECO:0000256" key="11">
    <source>
        <dbReference type="SAM" id="Phobius"/>
    </source>
</evidence>
<dbReference type="InterPro" id="IPR003661">
    <property type="entry name" value="HisK_dim/P_dom"/>
</dbReference>
<dbReference type="GO" id="GO:0000155">
    <property type="term" value="F:phosphorelay sensor kinase activity"/>
    <property type="evidence" value="ECO:0007669"/>
    <property type="project" value="InterPro"/>
</dbReference>
<dbReference type="AlphaFoldDB" id="A0A9W6M4W1"/>
<evidence type="ECO:0000256" key="8">
    <source>
        <dbReference type="ARBA" id="ARBA00022989"/>
    </source>
</evidence>
<evidence type="ECO:0000256" key="4">
    <source>
        <dbReference type="ARBA" id="ARBA00022553"/>
    </source>
</evidence>
<dbReference type="InterPro" id="IPR036097">
    <property type="entry name" value="HisK_dim/P_sf"/>
</dbReference>
<comment type="subcellular location">
    <subcellularLocation>
        <location evidence="2">Cell membrane</location>
    </subcellularLocation>
</comment>
<dbReference type="SUPFAM" id="SSF55874">
    <property type="entry name" value="ATPase domain of HSP90 chaperone/DNA topoisomerase II/histidine kinase"/>
    <property type="match status" value="1"/>
</dbReference>
<organism evidence="13 14">
    <name type="scientific">Microbacterium imperiale</name>
    <dbReference type="NCBI Taxonomy" id="33884"/>
    <lineage>
        <taxon>Bacteria</taxon>
        <taxon>Bacillati</taxon>
        <taxon>Actinomycetota</taxon>
        <taxon>Actinomycetes</taxon>
        <taxon>Micrococcales</taxon>
        <taxon>Microbacteriaceae</taxon>
        <taxon>Microbacterium</taxon>
    </lineage>
</organism>
<dbReference type="PRINTS" id="PR00344">
    <property type="entry name" value="BCTRLSENSOR"/>
</dbReference>
<dbReference type="InterPro" id="IPR050428">
    <property type="entry name" value="TCS_sensor_his_kinase"/>
</dbReference>
<sequence>MKARMLLGLLLLGGISLVAVLVPLLGALASARTQSLVLQRGAALTEIVELAATTGERDPVSLQRYLDRFFEVHGESVRVVDGTGRTIAAVGELPDTERADRMLLSARRNLPQYDLPVVLPWSSETALIAAPVRRASEVARGAAMLVVDVGEARADVARSWAIAVGVAVVLLGALIVFSLRFAEWVLRPVRILDAAATDGAIGAGGVDAVPIGPPEIQHLSESVARMTRAREEALQRQRGLVADVSHQLRNPLSAMRYRVDDLLADDPTSESVAALDTDLERLSATLDRLLLLAEAEQRASSRPDDGTAAAEHVTSADALVALFRQRRDLDGLRLASAGSDEVVVGCRRSDLEDVVFILLENVGKYAGPTPTATLALRAEGDRAVLRVTDDGPGLPDEDLPLVGRRFWRAQAHRTMPGTGLGHAVLAAIVHANGGTVSVSQARPRGLAVTVTLSGASWS</sequence>
<keyword evidence="5" id="KW-0808">Transferase</keyword>
<evidence type="ECO:0000256" key="9">
    <source>
        <dbReference type="ARBA" id="ARBA00023012"/>
    </source>
</evidence>
<keyword evidence="4" id="KW-0597">Phosphoprotein</keyword>
<evidence type="ECO:0000259" key="12">
    <source>
        <dbReference type="PROSITE" id="PS50109"/>
    </source>
</evidence>
<evidence type="ECO:0000256" key="3">
    <source>
        <dbReference type="ARBA" id="ARBA00012438"/>
    </source>
</evidence>
<dbReference type="SMART" id="SM00387">
    <property type="entry name" value="HATPase_c"/>
    <property type="match status" value="1"/>
</dbReference>
<dbReference type="InterPro" id="IPR003594">
    <property type="entry name" value="HATPase_dom"/>
</dbReference>
<comment type="catalytic activity">
    <reaction evidence="1">
        <text>ATP + protein L-histidine = ADP + protein N-phospho-L-histidine.</text>
        <dbReference type="EC" id="2.7.13.3"/>
    </reaction>
</comment>
<dbReference type="Proteomes" id="UP001142317">
    <property type="component" value="Unassembled WGS sequence"/>
</dbReference>
<evidence type="ECO:0000256" key="10">
    <source>
        <dbReference type="ARBA" id="ARBA00023136"/>
    </source>
</evidence>
<dbReference type="CDD" id="cd00082">
    <property type="entry name" value="HisKA"/>
    <property type="match status" value="1"/>
</dbReference>
<dbReference type="RefSeq" id="WP_210007337.1">
    <property type="nucleotide sequence ID" value="NZ_BSEO01000014.1"/>
</dbReference>